<feature type="transmembrane region" description="Helical" evidence="1">
    <location>
        <begin position="197"/>
        <end position="216"/>
    </location>
</feature>
<dbReference type="PANTHER" id="PTHR13325:SF3">
    <property type="entry name" value="MEMBRANE-BOUND TRANSCRIPTION FACTOR SITE-2 PROTEASE"/>
    <property type="match status" value="1"/>
</dbReference>
<dbReference type="GO" id="GO:0031293">
    <property type="term" value="P:membrane protein intracellular domain proteolysis"/>
    <property type="evidence" value="ECO:0007669"/>
    <property type="project" value="TreeGrafter"/>
</dbReference>
<proteinExistence type="predicted"/>
<name>A0AB39HI80_9VIBR</name>
<sequence length="689" mass="79387">MENENCLPRLRSNLKIIKGDFKQSTGQSWKIFDPIRNKYFLISHQDVQILNNWNGNNVDDICLAFQRAGSMVSEKEIESLYQFLKQNELLSDKNKEFNQDSTGSIKGILFSKIPIVSFNKVSFFVCFLFGVLDSLKFKVFVIALFFLNLYLLSGSWSQYINYSKNLFNFNGFWLYFFAIVFVKVFHEMSHAFIAKKLGATVGNFGIVTFFGFPLLYTEIERTEELESKYDRVSISLAGIKVELIIAVLATFLWFVSPDGFLKEIYFVISSSSWVMSLLVNLNPLAKFDGYYVLSDCLEIDNLHSRAGNYFLYITESFIFNCSRKNDDFSLFTVKQKIFIYIYGMLTKIYRVFVVFAVCFAVYYFNSYLLLTLVAFYFFGVYVLSPFFSYVISCYSLFKETTLVRKFAISFFVFMLLVVSFFPINTRVISPATVTNLYSPIYTAESGLVTQIKKYKNGSINQGDDLLILSSIDIENQLEKRMREQELIQYKIDGVTGNEQDKRELVILYQRLYEVQEAISGLMESSSELRIQSSLSGTLVDTISDITIGRFLAKGTKLGEVLTDEMLGVSYIQESDFKRITLPIEAKFYPKDLTIDPFMVNIYKIDNTAAKIIDEVVLTSRHGGRILVKDESSNGFVPNETYFKLYFTVASDVDLNNKLVGSLSIPVDNKSYFSIYTEQLWKVLLQEMRR</sequence>
<dbReference type="RefSeq" id="WP_306101745.1">
    <property type="nucleotide sequence ID" value="NZ_CP162601.1"/>
</dbReference>
<feature type="transmembrane region" description="Helical" evidence="1">
    <location>
        <begin position="402"/>
        <end position="423"/>
    </location>
</feature>
<feature type="transmembrane region" description="Helical" evidence="1">
    <location>
        <begin position="368"/>
        <end position="390"/>
    </location>
</feature>
<evidence type="ECO:0008006" key="3">
    <source>
        <dbReference type="Google" id="ProtNLM"/>
    </source>
</evidence>
<keyword evidence="1" id="KW-0812">Transmembrane</keyword>
<reference evidence="2" key="1">
    <citation type="submission" date="2024-07" db="EMBL/GenBank/DDBJ databases">
        <title>Genome Analysis of a Potential Novel Vibrio Species Secreting pH- and Thermo-stable Alginate Lyase and its Application in Producing Alginate Oligosaccharides.</title>
        <authorList>
            <person name="Huang H."/>
            <person name="Bao K."/>
        </authorList>
    </citation>
    <scope>NUCLEOTIDE SEQUENCE</scope>
    <source>
        <strain evidence="2">HB236076</strain>
    </source>
</reference>
<dbReference type="GO" id="GO:0005737">
    <property type="term" value="C:cytoplasm"/>
    <property type="evidence" value="ECO:0007669"/>
    <property type="project" value="TreeGrafter"/>
</dbReference>
<feature type="transmembrane region" description="Helical" evidence="1">
    <location>
        <begin position="139"/>
        <end position="160"/>
    </location>
</feature>
<dbReference type="PANTHER" id="PTHR13325">
    <property type="entry name" value="PROTEASE M50 MEMBRANE-BOUND TRANSCRIPTION FACTOR SITE 2 PROTEASE"/>
    <property type="match status" value="1"/>
</dbReference>
<feature type="transmembrane region" description="Helical" evidence="1">
    <location>
        <begin position="337"/>
        <end position="362"/>
    </location>
</feature>
<protein>
    <recommendedName>
        <fullName evidence="3">Peptidase M50</fullName>
    </recommendedName>
</protein>
<dbReference type="InterPro" id="IPR001193">
    <property type="entry name" value="MBTPS2"/>
</dbReference>
<gene>
    <name evidence="2" type="ORF">AB0763_05465</name>
</gene>
<accession>A0AB39HI80</accession>
<keyword evidence="1" id="KW-0472">Membrane</keyword>
<dbReference type="GO" id="GO:0016020">
    <property type="term" value="C:membrane"/>
    <property type="evidence" value="ECO:0007669"/>
    <property type="project" value="InterPro"/>
</dbReference>
<organism evidence="2">
    <name type="scientific">Vibrio sp. HB236076</name>
    <dbReference type="NCBI Taxonomy" id="3232307"/>
    <lineage>
        <taxon>Bacteria</taxon>
        <taxon>Pseudomonadati</taxon>
        <taxon>Pseudomonadota</taxon>
        <taxon>Gammaproteobacteria</taxon>
        <taxon>Vibrionales</taxon>
        <taxon>Vibrionaceae</taxon>
        <taxon>Vibrio</taxon>
    </lineage>
</organism>
<dbReference type="CDD" id="cd05709">
    <property type="entry name" value="S2P-M50"/>
    <property type="match status" value="1"/>
</dbReference>
<dbReference type="AlphaFoldDB" id="A0AB39HI80"/>
<feature type="transmembrane region" description="Helical" evidence="1">
    <location>
        <begin position="166"/>
        <end position="185"/>
    </location>
</feature>
<keyword evidence="1" id="KW-1133">Transmembrane helix</keyword>
<evidence type="ECO:0000256" key="1">
    <source>
        <dbReference type="SAM" id="Phobius"/>
    </source>
</evidence>
<evidence type="ECO:0000313" key="2">
    <source>
        <dbReference type="EMBL" id="XDK26088.1"/>
    </source>
</evidence>
<dbReference type="GO" id="GO:0004222">
    <property type="term" value="F:metalloendopeptidase activity"/>
    <property type="evidence" value="ECO:0007669"/>
    <property type="project" value="InterPro"/>
</dbReference>
<dbReference type="KEGG" id="vih:AB0763_05465"/>
<feature type="transmembrane region" description="Helical" evidence="1">
    <location>
        <begin position="236"/>
        <end position="255"/>
    </location>
</feature>
<dbReference type="EMBL" id="CP162601">
    <property type="protein sequence ID" value="XDK26088.1"/>
    <property type="molecule type" value="Genomic_DNA"/>
</dbReference>